<dbReference type="SUPFAM" id="SSF56281">
    <property type="entry name" value="Metallo-hydrolase/oxidoreductase"/>
    <property type="match status" value="1"/>
</dbReference>
<dbReference type="CDD" id="cd16279">
    <property type="entry name" value="metallo-hydrolase-like_MBL-fold"/>
    <property type="match status" value="1"/>
</dbReference>
<dbReference type="Pfam" id="PF12706">
    <property type="entry name" value="Lactamase_B_2"/>
    <property type="match status" value="1"/>
</dbReference>
<dbReference type="Gene3D" id="3.60.15.10">
    <property type="entry name" value="Ribonuclease Z/Hydroxyacylglutathione hydrolase-like"/>
    <property type="match status" value="1"/>
</dbReference>
<gene>
    <name evidence="2" type="ORF">VKT23_002988</name>
</gene>
<dbReference type="PANTHER" id="PTHR42663:SF6">
    <property type="entry name" value="HYDROLASE C777.06C-RELATED"/>
    <property type="match status" value="1"/>
</dbReference>
<protein>
    <recommendedName>
        <fullName evidence="1">Metallo-beta-lactamase domain-containing protein</fullName>
    </recommendedName>
</protein>
<evidence type="ECO:0000259" key="1">
    <source>
        <dbReference type="Pfam" id="PF12706"/>
    </source>
</evidence>
<keyword evidence="3" id="KW-1185">Reference proteome</keyword>
<proteinExistence type="predicted"/>
<evidence type="ECO:0000313" key="2">
    <source>
        <dbReference type="EMBL" id="KAK7468479.1"/>
    </source>
</evidence>
<organism evidence="2 3">
    <name type="scientific">Marasmiellus scandens</name>
    <dbReference type="NCBI Taxonomy" id="2682957"/>
    <lineage>
        <taxon>Eukaryota</taxon>
        <taxon>Fungi</taxon>
        <taxon>Dikarya</taxon>
        <taxon>Basidiomycota</taxon>
        <taxon>Agaricomycotina</taxon>
        <taxon>Agaricomycetes</taxon>
        <taxon>Agaricomycetidae</taxon>
        <taxon>Agaricales</taxon>
        <taxon>Marasmiineae</taxon>
        <taxon>Omphalotaceae</taxon>
        <taxon>Marasmiellus</taxon>
    </lineage>
</organism>
<accession>A0ABR1JVT2</accession>
<dbReference type="Proteomes" id="UP001498398">
    <property type="component" value="Unassembled WGS sequence"/>
</dbReference>
<dbReference type="EMBL" id="JBANRG010000003">
    <property type="protein sequence ID" value="KAK7468479.1"/>
    <property type="molecule type" value="Genomic_DNA"/>
</dbReference>
<sequence length="378" mass="41780">MEFIFLGTGTSSCLPNVHCLTKPPGEPPCATCLSTLKPEGKKNIRRNTSAVIRTEAKDGREVTIVIDAGKTFQAAAVEWFPKYGLRQIDALLITHAHADAMNGLDDLRGWTLGKHIQSHIDVYLSEATFREVKRSFPYLVSKEFASGGGDVPEFVWHFIDDKVPFEIGDTGIQITPFLVQHGRLFTTLPCPAYAPTPTNDPIPSAQMNNLSLGVKSKKDEKIIQPYLSFGFLIQQEIVYLSDVSDIPKEAWTIINEAKADRPLPLCILDCLNLKPHTSHFGLKQAINAAREIGAQRTYFTGFSHQVGHEEYVTILEAVGGASKDGLELTDIEKEGLKLVDPGEHVWIRPAHDGLRIFIEGGKVRDETYGSSQIETADI</sequence>
<dbReference type="InterPro" id="IPR036866">
    <property type="entry name" value="RibonucZ/Hydroxyglut_hydro"/>
</dbReference>
<feature type="domain" description="Metallo-beta-lactamase" evidence="1">
    <location>
        <begin position="63"/>
        <end position="183"/>
    </location>
</feature>
<evidence type="ECO:0000313" key="3">
    <source>
        <dbReference type="Proteomes" id="UP001498398"/>
    </source>
</evidence>
<reference evidence="2 3" key="1">
    <citation type="submission" date="2024-01" db="EMBL/GenBank/DDBJ databases">
        <title>A draft genome for the cacao thread blight pathogen Marasmiellus scandens.</title>
        <authorList>
            <person name="Baruah I.K."/>
            <person name="Leung J."/>
            <person name="Bukari Y."/>
            <person name="Amoako-Attah I."/>
            <person name="Meinhardt L.W."/>
            <person name="Bailey B.A."/>
            <person name="Cohen S.P."/>
        </authorList>
    </citation>
    <scope>NUCLEOTIDE SEQUENCE [LARGE SCALE GENOMIC DNA]</scope>
    <source>
        <strain evidence="2 3">GH-19</strain>
    </source>
</reference>
<dbReference type="PANTHER" id="PTHR42663">
    <property type="entry name" value="HYDROLASE C777.06C-RELATED-RELATED"/>
    <property type="match status" value="1"/>
</dbReference>
<comment type="caution">
    <text evidence="2">The sequence shown here is derived from an EMBL/GenBank/DDBJ whole genome shotgun (WGS) entry which is preliminary data.</text>
</comment>
<name>A0ABR1JVT2_9AGAR</name>
<dbReference type="InterPro" id="IPR001279">
    <property type="entry name" value="Metallo-B-lactamas"/>
</dbReference>